<dbReference type="InterPro" id="IPR050312">
    <property type="entry name" value="IolE/XylAMocC-like"/>
</dbReference>
<gene>
    <name evidence="3" type="ORF">UFOPK1413_00005</name>
    <name evidence="4" type="ORF">UFOPK3339_00739</name>
</gene>
<name>A0A6J6AVM8_9ZZZZ</name>
<organism evidence="3">
    <name type="scientific">freshwater metagenome</name>
    <dbReference type="NCBI Taxonomy" id="449393"/>
    <lineage>
        <taxon>unclassified sequences</taxon>
        <taxon>metagenomes</taxon>
        <taxon>ecological metagenomes</taxon>
    </lineage>
</organism>
<reference evidence="3" key="1">
    <citation type="submission" date="2020-05" db="EMBL/GenBank/DDBJ databases">
        <authorList>
            <person name="Chiriac C."/>
            <person name="Salcher M."/>
            <person name="Ghai R."/>
            <person name="Kavagutti S V."/>
        </authorList>
    </citation>
    <scope>NUCLEOTIDE SEQUENCE</scope>
</reference>
<dbReference type="PANTHER" id="PTHR12110:SF41">
    <property type="entry name" value="INOSOSE DEHYDRATASE"/>
    <property type="match status" value="1"/>
</dbReference>
<dbReference type="Pfam" id="PF01261">
    <property type="entry name" value="AP_endonuc_2"/>
    <property type="match status" value="1"/>
</dbReference>
<evidence type="ECO:0000256" key="1">
    <source>
        <dbReference type="SAM" id="MobiDB-lite"/>
    </source>
</evidence>
<accession>A0A6J6AVM8</accession>
<dbReference type="InterPro" id="IPR013022">
    <property type="entry name" value="Xyl_isomerase-like_TIM-brl"/>
</dbReference>
<feature type="domain" description="Xylose isomerase-like TIM barrel" evidence="2">
    <location>
        <begin position="37"/>
        <end position="281"/>
    </location>
</feature>
<dbReference type="SUPFAM" id="SSF51658">
    <property type="entry name" value="Xylose isomerase-like"/>
    <property type="match status" value="1"/>
</dbReference>
<dbReference type="AlphaFoldDB" id="A0A6J6AVM8"/>
<proteinExistence type="predicted"/>
<dbReference type="EMBL" id="CAFBLF010000103">
    <property type="protein sequence ID" value="CAB4867871.1"/>
    <property type="molecule type" value="Genomic_DNA"/>
</dbReference>
<dbReference type="EMBL" id="CAEZSG010000001">
    <property type="protein sequence ID" value="CAB4530477.1"/>
    <property type="molecule type" value="Genomic_DNA"/>
</dbReference>
<evidence type="ECO:0000313" key="3">
    <source>
        <dbReference type="EMBL" id="CAB4530477.1"/>
    </source>
</evidence>
<evidence type="ECO:0000259" key="2">
    <source>
        <dbReference type="Pfam" id="PF01261"/>
    </source>
</evidence>
<dbReference type="Gene3D" id="3.20.20.150">
    <property type="entry name" value="Divalent-metal-dependent TIM barrel enzymes"/>
    <property type="match status" value="1"/>
</dbReference>
<protein>
    <submittedName>
        <fullName evidence="3">Unannotated protein</fullName>
    </submittedName>
</protein>
<dbReference type="PANTHER" id="PTHR12110">
    <property type="entry name" value="HYDROXYPYRUVATE ISOMERASE"/>
    <property type="match status" value="1"/>
</dbReference>
<feature type="region of interest" description="Disordered" evidence="1">
    <location>
        <begin position="111"/>
        <end position="143"/>
    </location>
</feature>
<dbReference type="InterPro" id="IPR036237">
    <property type="entry name" value="Xyl_isomerase-like_sf"/>
</dbReference>
<sequence>MSKENGIYVANAPVSYGAFEVTVGIDPNVPDGIELLDAVAAGGYDGIDLGPVGYLGSGAELGRRLAERGLGLAGAYIEFTFHDSERVTTLMPELDAMLDTFDAVAPFTDTPAPRPTIADAGSDARHSAPGSGARNPDSGLTNEQWDKFTIGMNRVLERCRERGYEPTLHCETGSFIESTAEIEKVLELTDIDVCLETGHQLLGGGDPLDFFRKWTPRVNHVHLKDVTTSVFDDIVRMSQPSSAIWANEAFPRLGEGNFDVAGFVGMLIASDFQGWLVVEQDIFPTTVERFAQAIDDQRINRDYLRALGV</sequence>
<evidence type="ECO:0000313" key="4">
    <source>
        <dbReference type="EMBL" id="CAB4867871.1"/>
    </source>
</evidence>